<dbReference type="AlphaFoldDB" id="A0A0T9QMA2"/>
<feature type="chain" id="PRO_5006695505" evidence="1">
    <location>
        <begin position="22"/>
        <end position="82"/>
    </location>
</feature>
<protein>
    <submittedName>
        <fullName evidence="2">Uncharacterized protein</fullName>
    </submittedName>
</protein>
<dbReference type="Proteomes" id="UP000041882">
    <property type="component" value="Unassembled WGS sequence"/>
</dbReference>
<evidence type="ECO:0000256" key="1">
    <source>
        <dbReference type="SAM" id="SignalP"/>
    </source>
</evidence>
<accession>A0A0T9QMA2</accession>
<gene>
    <name evidence="2" type="ORF">ERS008472_03458</name>
</gene>
<keyword evidence="3" id="KW-1185">Reference proteome</keyword>
<sequence length="82" mass="9266">MRISTLLISALLCLSLTSAYANNYSNKMYAKNIGMQNGPEPISKVCFYETRNKYQFSVLLRNTVTCPHIVFYNMNTGNVTTS</sequence>
<name>A0A0T9QMA2_9GAMM</name>
<dbReference type="EMBL" id="CQAW01000020">
    <property type="protein sequence ID" value="CNI18594.1"/>
    <property type="molecule type" value="Genomic_DNA"/>
</dbReference>
<feature type="signal peptide" evidence="1">
    <location>
        <begin position="1"/>
        <end position="21"/>
    </location>
</feature>
<evidence type="ECO:0000313" key="3">
    <source>
        <dbReference type="Proteomes" id="UP000041882"/>
    </source>
</evidence>
<keyword evidence="1" id="KW-0732">Signal</keyword>
<organism evidence="2 3">
    <name type="scientific">Yersinia thracica</name>
    <dbReference type="NCBI Taxonomy" id="2890319"/>
    <lineage>
        <taxon>Bacteria</taxon>
        <taxon>Pseudomonadati</taxon>
        <taxon>Pseudomonadota</taxon>
        <taxon>Gammaproteobacteria</taxon>
        <taxon>Enterobacterales</taxon>
        <taxon>Yersiniaceae</taxon>
        <taxon>Yersinia</taxon>
    </lineage>
</organism>
<reference evidence="3" key="1">
    <citation type="submission" date="2015-03" db="EMBL/GenBank/DDBJ databases">
        <authorList>
            <consortium name="Pathogen Informatics"/>
            <person name="Murphy D."/>
        </authorList>
    </citation>
    <scope>NUCLEOTIDE SEQUENCE [LARGE SCALE GENOMIC DNA]</scope>
    <source>
        <strain evidence="3">IP6945</strain>
    </source>
</reference>
<evidence type="ECO:0000313" key="2">
    <source>
        <dbReference type="EMBL" id="CNI18594.1"/>
    </source>
</evidence>
<proteinExistence type="predicted"/>